<reference evidence="2 3" key="1">
    <citation type="journal article" date="2021" name="bioRxiv">
        <title>Chromosome-scale and haplotype-resolved genome assembly of a tetraploid potato cultivar.</title>
        <authorList>
            <person name="Sun H."/>
            <person name="Jiao W.-B."/>
            <person name="Krause K."/>
            <person name="Campoy J.A."/>
            <person name="Goel M."/>
            <person name="Folz-Donahue K."/>
            <person name="Kukat C."/>
            <person name="Huettel B."/>
            <person name="Schneeberger K."/>
        </authorList>
    </citation>
    <scope>NUCLEOTIDE SEQUENCE [LARGE SCALE GENOMIC DNA]</scope>
    <source>
        <strain evidence="2">SolTubOtavaFocal</strain>
        <tissue evidence="2">Leaves</tissue>
    </source>
</reference>
<organism evidence="2 3">
    <name type="scientific">Solanum tuberosum</name>
    <name type="common">Potato</name>
    <dbReference type="NCBI Taxonomy" id="4113"/>
    <lineage>
        <taxon>Eukaryota</taxon>
        <taxon>Viridiplantae</taxon>
        <taxon>Streptophyta</taxon>
        <taxon>Embryophyta</taxon>
        <taxon>Tracheophyta</taxon>
        <taxon>Spermatophyta</taxon>
        <taxon>Magnoliopsida</taxon>
        <taxon>eudicotyledons</taxon>
        <taxon>Gunneridae</taxon>
        <taxon>Pentapetalae</taxon>
        <taxon>asterids</taxon>
        <taxon>lamiids</taxon>
        <taxon>Solanales</taxon>
        <taxon>Solanaceae</taxon>
        <taxon>Solanoideae</taxon>
        <taxon>Solaneae</taxon>
        <taxon>Solanum</taxon>
    </lineage>
</organism>
<sequence>MCGVNPKAALASHAFLASSCDGVVRERRLEFSDSVDAVGMGPSPAPICPKRMLLANDGRARLEPSVPVRARGAHAARGVAEECYLVDPASSHMLVSKIKPCMCKYEQIQTVKLRMAH</sequence>
<dbReference type="PANTHER" id="PTHR34410:SF2">
    <property type="entry name" value="RRNA INTRON-ENCODED HOMING ENDONUCLEASE"/>
    <property type="match status" value="1"/>
</dbReference>
<dbReference type="Proteomes" id="UP000826656">
    <property type="component" value="Unassembled WGS sequence"/>
</dbReference>
<evidence type="ECO:0000313" key="1">
    <source>
        <dbReference type="EMBL" id="KAH0739435.1"/>
    </source>
</evidence>
<dbReference type="EMBL" id="JAIVGD010000028">
    <property type="protein sequence ID" value="KAH0739438.1"/>
    <property type="molecule type" value="Genomic_DNA"/>
</dbReference>
<accession>A0ABQ7TY50</accession>
<protein>
    <submittedName>
        <fullName evidence="2">Uncharacterized protein</fullName>
    </submittedName>
</protein>
<name>A0ABQ7TY50_SOLTU</name>
<evidence type="ECO:0000313" key="2">
    <source>
        <dbReference type="EMBL" id="KAH0739438.1"/>
    </source>
</evidence>
<keyword evidence="3" id="KW-1185">Reference proteome</keyword>
<proteinExistence type="predicted"/>
<dbReference type="PANTHER" id="PTHR34410">
    <property type="entry name" value="INTRON-ENCODED HOMING ENDONUCLEASE, PUTATIVE-RELATED"/>
    <property type="match status" value="1"/>
</dbReference>
<dbReference type="EMBL" id="JAIVGD010000028">
    <property type="protein sequence ID" value="KAH0739435.1"/>
    <property type="molecule type" value="Genomic_DNA"/>
</dbReference>
<evidence type="ECO:0000313" key="3">
    <source>
        <dbReference type="Proteomes" id="UP000826656"/>
    </source>
</evidence>
<comment type="caution">
    <text evidence="2">The sequence shown here is derived from an EMBL/GenBank/DDBJ whole genome shotgun (WGS) entry which is preliminary data.</text>
</comment>
<gene>
    <name evidence="1" type="ORF">KY290_038140</name>
    <name evidence="2" type="ORF">KY290_038143</name>
</gene>
<dbReference type="PROSITE" id="PS51257">
    <property type="entry name" value="PROKAR_LIPOPROTEIN"/>
    <property type="match status" value="1"/>
</dbReference>